<dbReference type="AlphaFoldDB" id="A0A1I8FLQ3"/>
<evidence type="ECO:0000313" key="2">
    <source>
        <dbReference type="WBParaSite" id="maker-unitig_39994-snap-gene-0.1-mRNA-1"/>
    </source>
</evidence>
<accession>A0A1I8FLQ3</accession>
<reference evidence="2" key="1">
    <citation type="submission" date="2016-11" db="UniProtKB">
        <authorList>
            <consortium name="WormBaseParasite"/>
        </authorList>
    </citation>
    <scope>IDENTIFICATION</scope>
</reference>
<evidence type="ECO:0000313" key="1">
    <source>
        <dbReference type="Proteomes" id="UP000095280"/>
    </source>
</evidence>
<name>A0A1I8FLQ3_9PLAT</name>
<keyword evidence="1" id="KW-1185">Reference proteome</keyword>
<protein>
    <submittedName>
        <fullName evidence="2">POPLD domain-containing protein</fullName>
    </submittedName>
</protein>
<dbReference type="Proteomes" id="UP000095280">
    <property type="component" value="Unplaced"/>
</dbReference>
<sequence length="133" mass="15262">PRKLLTASFARCGLLRDQRGPFTGAACRVLNEDRLEFLHDACLREGLRCRRTVKDAAKLRRPVQPDGRRGRRMRLDSTSPWDWRSAAFCPYKLSRGHRLHQLRPALQSPFVFANGPDVPVPGRLRKKEFALSL</sequence>
<organism evidence="1 2">
    <name type="scientific">Macrostomum lignano</name>
    <dbReference type="NCBI Taxonomy" id="282301"/>
    <lineage>
        <taxon>Eukaryota</taxon>
        <taxon>Metazoa</taxon>
        <taxon>Spiralia</taxon>
        <taxon>Lophotrochozoa</taxon>
        <taxon>Platyhelminthes</taxon>
        <taxon>Rhabditophora</taxon>
        <taxon>Macrostomorpha</taxon>
        <taxon>Macrostomida</taxon>
        <taxon>Macrostomidae</taxon>
        <taxon>Macrostomum</taxon>
    </lineage>
</organism>
<dbReference type="WBParaSite" id="maker-unitig_39994-snap-gene-0.1-mRNA-1">
    <property type="protein sequence ID" value="maker-unitig_39994-snap-gene-0.1-mRNA-1"/>
    <property type="gene ID" value="maker-unitig_39994-snap-gene-0.1"/>
</dbReference>
<proteinExistence type="predicted"/>